<evidence type="ECO:0000259" key="2">
    <source>
        <dbReference type="PROSITE" id="PS50026"/>
    </source>
</evidence>
<comment type="caution">
    <text evidence="3">The sequence shown here is derived from an EMBL/GenBank/DDBJ whole genome shotgun (WGS) entry which is preliminary data.</text>
</comment>
<accession>A0A0C2JGC0</accession>
<dbReference type="PROSITE" id="PS01186">
    <property type="entry name" value="EGF_2"/>
    <property type="match status" value="1"/>
</dbReference>
<dbReference type="PROSITE" id="PS50026">
    <property type="entry name" value="EGF_3"/>
    <property type="match status" value="1"/>
</dbReference>
<feature type="disulfide bond" evidence="1">
    <location>
        <begin position="203"/>
        <end position="220"/>
    </location>
</feature>
<name>A0A0C2JGC0_THEKT</name>
<keyword evidence="4" id="KW-1185">Reference proteome</keyword>
<dbReference type="EMBL" id="JWZT01002878">
    <property type="protein sequence ID" value="KII68258.1"/>
    <property type="molecule type" value="Genomic_DNA"/>
</dbReference>
<organism evidence="3 4">
    <name type="scientific">Thelohanellus kitauei</name>
    <name type="common">Myxosporean</name>
    <dbReference type="NCBI Taxonomy" id="669202"/>
    <lineage>
        <taxon>Eukaryota</taxon>
        <taxon>Metazoa</taxon>
        <taxon>Cnidaria</taxon>
        <taxon>Myxozoa</taxon>
        <taxon>Myxosporea</taxon>
        <taxon>Bivalvulida</taxon>
        <taxon>Platysporina</taxon>
        <taxon>Myxobolidae</taxon>
        <taxon>Thelohanellus</taxon>
    </lineage>
</organism>
<dbReference type="InterPro" id="IPR000742">
    <property type="entry name" value="EGF"/>
</dbReference>
<dbReference type="Proteomes" id="UP000031668">
    <property type="component" value="Unassembled WGS sequence"/>
</dbReference>
<keyword evidence="1" id="KW-0245">EGF-like domain</keyword>
<dbReference type="PROSITE" id="PS00022">
    <property type="entry name" value="EGF_1"/>
    <property type="match status" value="1"/>
</dbReference>
<reference evidence="3 4" key="1">
    <citation type="journal article" date="2014" name="Genome Biol. Evol.">
        <title>The genome of the myxosporean Thelohanellus kitauei shows adaptations to nutrient acquisition within its fish host.</title>
        <authorList>
            <person name="Yang Y."/>
            <person name="Xiong J."/>
            <person name="Zhou Z."/>
            <person name="Huo F."/>
            <person name="Miao W."/>
            <person name="Ran C."/>
            <person name="Liu Y."/>
            <person name="Zhang J."/>
            <person name="Feng J."/>
            <person name="Wang M."/>
            <person name="Wang M."/>
            <person name="Wang L."/>
            <person name="Yao B."/>
        </authorList>
    </citation>
    <scope>NUCLEOTIDE SEQUENCE [LARGE SCALE GENOMIC DNA]</scope>
    <source>
        <strain evidence="3">Wuqing</strain>
    </source>
</reference>
<keyword evidence="1" id="KW-1015">Disulfide bond</keyword>
<feature type="disulfide bond" evidence="1">
    <location>
        <begin position="222"/>
        <end position="231"/>
    </location>
</feature>
<sequence length="373" mass="43169">MEISLISNRYLILMAFVGTLYLVVQSQRTRISQTRDLKITVFGSKVRSDVSEDSYKMVIVIDGLFITSTPLPFFNDEFRVDEHPTDYIKPDFVFKEEMWVLIMFTKSPLYPNLIDNLVVFNKTVKLFPDRQTMFNANPVLGFHVEGVIFTLTCQGYIGYNCIHRLLETEDETTDFDTGMSIYKNPRDHMAGEKVCSDLEDKICLNEGSCVKSTASDELYCNCKPGFVGRDCMYEECPFIPEEPLSYEELECFDKCEGTENKFCCNNAKCAKVNNKLHCMCDRTRFAGKQCEYECSPKCKLSYCTYDQRGPYCFISNEYADKYPEMLYMTPLKCKTPLIRFSPICASRSTGVFRDPDNRYPVRIILHPQGYMFK</sequence>
<feature type="domain" description="EGF-like" evidence="2">
    <location>
        <begin position="191"/>
        <end position="232"/>
    </location>
</feature>
<dbReference type="SUPFAM" id="SSF57196">
    <property type="entry name" value="EGF/Laminin"/>
    <property type="match status" value="1"/>
</dbReference>
<comment type="caution">
    <text evidence="1">Lacks conserved residue(s) required for the propagation of feature annotation.</text>
</comment>
<evidence type="ECO:0000313" key="4">
    <source>
        <dbReference type="Proteomes" id="UP000031668"/>
    </source>
</evidence>
<protein>
    <recommendedName>
        <fullName evidence="2">EGF-like domain-containing protein</fullName>
    </recommendedName>
</protein>
<gene>
    <name evidence="3" type="ORF">RF11_07980</name>
</gene>
<evidence type="ECO:0000256" key="1">
    <source>
        <dbReference type="PROSITE-ProRule" id="PRU00076"/>
    </source>
</evidence>
<evidence type="ECO:0000313" key="3">
    <source>
        <dbReference type="EMBL" id="KII68258.1"/>
    </source>
</evidence>
<dbReference type="AlphaFoldDB" id="A0A0C2JGC0"/>
<proteinExistence type="predicted"/>
<dbReference type="Gene3D" id="2.10.25.10">
    <property type="entry name" value="Laminin"/>
    <property type="match status" value="1"/>
</dbReference>